<reference evidence="2 3" key="1">
    <citation type="submission" date="2018-07" db="EMBL/GenBank/DDBJ databases">
        <title>A high quality draft genome assembly of the barn swallow (H. rustica rustica).</title>
        <authorList>
            <person name="Formenti G."/>
            <person name="Chiara M."/>
            <person name="Poveda L."/>
            <person name="Francoijs K.-J."/>
            <person name="Bonisoli-Alquati A."/>
            <person name="Canova L."/>
            <person name="Gianfranceschi L."/>
            <person name="Horner D.S."/>
            <person name="Saino N."/>
        </authorList>
    </citation>
    <scope>NUCLEOTIDE SEQUENCE [LARGE SCALE GENOMIC DNA]</scope>
    <source>
        <strain evidence="2">Chelidonia</strain>
        <tissue evidence="2">Blood</tissue>
    </source>
</reference>
<proteinExistence type="predicted"/>
<dbReference type="AlphaFoldDB" id="A0A3M0KBM5"/>
<feature type="region of interest" description="Disordered" evidence="1">
    <location>
        <begin position="1"/>
        <end position="44"/>
    </location>
</feature>
<sequence>MHCELAAGQKGSARVEVSDKCQGAPQKDLPRVTRPGAGKAHLNPQMSFKVSVSNGGDHTEPQQSPLEMSAPLLDFIPKRPSIFERIPILPRAQELRCARGSKDYFQQQKPQSLKGEFENA</sequence>
<name>A0A3M0KBM5_HIRRU</name>
<dbReference type="STRING" id="333673.A0A3M0KBM5"/>
<evidence type="ECO:0000313" key="3">
    <source>
        <dbReference type="Proteomes" id="UP000269221"/>
    </source>
</evidence>
<organism evidence="2 3">
    <name type="scientific">Hirundo rustica rustica</name>
    <dbReference type="NCBI Taxonomy" id="333673"/>
    <lineage>
        <taxon>Eukaryota</taxon>
        <taxon>Metazoa</taxon>
        <taxon>Chordata</taxon>
        <taxon>Craniata</taxon>
        <taxon>Vertebrata</taxon>
        <taxon>Euteleostomi</taxon>
        <taxon>Archelosauria</taxon>
        <taxon>Archosauria</taxon>
        <taxon>Dinosauria</taxon>
        <taxon>Saurischia</taxon>
        <taxon>Theropoda</taxon>
        <taxon>Coelurosauria</taxon>
        <taxon>Aves</taxon>
        <taxon>Neognathae</taxon>
        <taxon>Neoaves</taxon>
        <taxon>Telluraves</taxon>
        <taxon>Australaves</taxon>
        <taxon>Passeriformes</taxon>
        <taxon>Sylvioidea</taxon>
        <taxon>Hirundinidae</taxon>
        <taxon>Hirundo</taxon>
    </lineage>
</organism>
<evidence type="ECO:0000313" key="2">
    <source>
        <dbReference type="EMBL" id="RMC08704.1"/>
    </source>
</evidence>
<dbReference type="EMBL" id="QRBI01000117">
    <property type="protein sequence ID" value="RMC08704.1"/>
    <property type="molecule type" value="Genomic_DNA"/>
</dbReference>
<gene>
    <name evidence="2" type="ORF">DUI87_14953</name>
</gene>
<dbReference type="Proteomes" id="UP000269221">
    <property type="component" value="Unassembled WGS sequence"/>
</dbReference>
<protein>
    <submittedName>
        <fullName evidence="2">Uncharacterized protein</fullName>
    </submittedName>
</protein>
<comment type="caution">
    <text evidence="2">The sequence shown here is derived from an EMBL/GenBank/DDBJ whole genome shotgun (WGS) entry which is preliminary data.</text>
</comment>
<evidence type="ECO:0000256" key="1">
    <source>
        <dbReference type="SAM" id="MobiDB-lite"/>
    </source>
</evidence>
<accession>A0A3M0KBM5</accession>
<keyword evidence="3" id="KW-1185">Reference proteome</keyword>
<dbReference type="OrthoDB" id="9328462at2759"/>